<gene>
    <name evidence="1" type="ORF">GCM10009827_047570</name>
</gene>
<sequence length="168" mass="18281">MVLRVPAVDRVLVALVQQQPVVLAVLLPPRPDQDERPAQLLAVQPRVQLAGGHRGGGVRVLVRLPRPGVPHDDVAATVPAGGDDPFEVDVVHRVVLDVERGPPHLRVERRPLRHRPAGERPVDLQPEVVVQPRRAVPLHHEPPLARHGSSQARGGVQCLVAPSARRTL</sequence>
<proteinExistence type="predicted"/>
<protein>
    <recommendedName>
        <fullName evidence="3">Secreted protein</fullName>
    </recommendedName>
</protein>
<dbReference type="Proteomes" id="UP001501470">
    <property type="component" value="Unassembled WGS sequence"/>
</dbReference>
<name>A0ABN2ARG0_9ACTN</name>
<comment type="caution">
    <text evidence="1">The sequence shown here is derived from an EMBL/GenBank/DDBJ whole genome shotgun (WGS) entry which is preliminary data.</text>
</comment>
<reference evidence="1 2" key="1">
    <citation type="journal article" date="2019" name="Int. J. Syst. Evol. Microbiol.">
        <title>The Global Catalogue of Microorganisms (GCM) 10K type strain sequencing project: providing services to taxonomists for standard genome sequencing and annotation.</title>
        <authorList>
            <consortium name="The Broad Institute Genomics Platform"/>
            <consortium name="The Broad Institute Genome Sequencing Center for Infectious Disease"/>
            <person name="Wu L."/>
            <person name="Ma J."/>
        </authorList>
    </citation>
    <scope>NUCLEOTIDE SEQUENCE [LARGE SCALE GENOMIC DNA]</scope>
    <source>
        <strain evidence="1 2">JCM 15933</strain>
    </source>
</reference>
<evidence type="ECO:0000313" key="1">
    <source>
        <dbReference type="EMBL" id="GAA1525351.1"/>
    </source>
</evidence>
<evidence type="ECO:0008006" key="3">
    <source>
        <dbReference type="Google" id="ProtNLM"/>
    </source>
</evidence>
<accession>A0ABN2ARG0</accession>
<evidence type="ECO:0000313" key="2">
    <source>
        <dbReference type="Proteomes" id="UP001501470"/>
    </source>
</evidence>
<keyword evidence="2" id="KW-1185">Reference proteome</keyword>
<dbReference type="EMBL" id="BAAAQD010000009">
    <property type="protein sequence ID" value="GAA1525351.1"/>
    <property type="molecule type" value="Genomic_DNA"/>
</dbReference>
<organism evidence="1 2">
    <name type="scientific">Dactylosporangium maewongense</name>
    <dbReference type="NCBI Taxonomy" id="634393"/>
    <lineage>
        <taxon>Bacteria</taxon>
        <taxon>Bacillati</taxon>
        <taxon>Actinomycetota</taxon>
        <taxon>Actinomycetes</taxon>
        <taxon>Micromonosporales</taxon>
        <taxon>Micromonosporaceae</taxon>
        <taxon>Dactylosporangium</taxon>
    </lineage>
</organism>